<dbReference type="EMBL" id="PQXN01000156">
    <property type="protein sequence ID" value="TGO51669.1"/>
    <property type="molecule type" value="Genomic_DNA"/>
</dbReference>
<dbReference type="PANTHER" id="PTHR43465:SF2">
    <property type="entry name" value="DUF1680 DOMAIN PROTEIN (AFU_ORTHOLOGUE AFUA_1G08910)"/>
    <property type="match status" value="1"/>
</dbReference>
<dbReference type="InterPro" id="IPR012878">
    <property type="entry name" value="Beta-AFase-like_GH127_cat"/>
</dbReference>
<dbReference type="OrthoDB" id="654211at2759"/>
<reference evidence="4 5" key="1">
    <citation type="submission" date="2017-12" db="EMBL/GenBank/DDBJ databases">
        <title>Comparative genomics of Botrytis spp.</title>
        <authorList>
            <person name="Valero-Jimenez C.A."/>
            <person name="Tapia P."/>
            <person name="Veloso J."/>
            <person name="Silva-Moreno E."/>
            <person name="Staats M."/>
            <person name="Valdes J.H."/>
            <person name="Van Kan J.A.L."/>
        </authorList>
    </citation>
    <scope>NUCLEOTIDE SEQUENCE [LARGE SCALE GENOMIC DNA]</scope>
    <source>
        <strain evidence="4 5">MUCL11595</strain>
    </source>
</reference>
<feature type="compositionally biased region" description="Polar residues" evidence="1">
    <location>
        <begin position="772"/>
        <end position="783"/>
    </location>
</feature>
<gene>
    <name evidence="4" type="ORF">BCON_0156g00140</name>
</gene>
<name>A0A4Z1HRE4_9HELO</name>
<accession>A0A4Z1HRE4</accession>
<dbReference type="GO" id="GO:0005975">
    <property type="term" value="P:carbohydrate metabolic process"/>
    <property type="evidence" value="ECO:0007669"/>
    <property type="project" value="InterPro"/>
</dbReference>
<comment type="caution">
    <text evidence="4">The sequence shown here is derived from an EMBL/GenBank/DDBJ whole genome shotgun (WGS) entry which is preliminary data.</text>
</comment>
<evidence type="ECO:0000313" key="4">
    <source>
        <dbReference type="EMBL" id="TGO51669.1"/>
    </source>
</evidence>
<feature type="compositionally biased region" description="Polar residues" evidence="1">
    <location>
        <begin position="961"/>
        <end position="973"/>
    </location>
</feature>
<dbReference type="Proteomes" id="UP000297527">
    <property type="component" value="Unassembled WGS sequence"/>
</dbReference>
<evidence type="ECO:0000259" key="2">
    <source>
        <dbReference type="Pfam" id="PF07944"/>
    </source>
</evidence>
<feature type="region of interest" description="Disordered" evidence="1">
    <location>
        <begin position="646"/>
        <end position="693"/>
    </location>
</feature>
<dbReference type="InterPro" id="IPR049046">
    <property type="entry name" value="Beta-AFase-like_GH127_middle"/>
</dbReference>
<evidence type="ECO:0000256" key="1">
    <source>
        <dbReference type="SAM" id="MobiDB-lite"/>
    </source>
</evidence>
<proteinExistence type="predicted"/>
<feature type="domain" description="Non-reducing end beta-L-arabinofuranosidase-like GH127 catalytic" evidence="2">
    <location>
        <begin position="15"/>
        <end position="424"/>
    </location>
</feature>
<feature type="compositionally biased region" description="Polar residues" evidence="1">
    <location>
        <begin position="734"/>
        <end position="743"/>
    </location>
</feature>
<keyword evidence="5" id="KW-1185">Reference proteome</keyword>
<feature type="domain" description="Non-reducing end beta-L-arabinofuranosidase-like GH127 middle" evidence="3">
    <location>
        <begin position="445"/>
        <end position="504"/>
    </location>
</feature>
<dbReference type="InterPro" id="IPR049174">
    <property type="entry name" value="Beta-AFase-like"/>
</dbReference>
<evidence type="ECO:0008006" key="6">
    <source>
        <dbReference type="Google" id="ProtNLM"/>
    </source>
</evidence>
<dbReference type="InterPro" id="IPR008928">
    <property type="entry name" value="6-hairpin_glycosidase_sf"/>
</dbReference>
<dbReference type="AlphaFoldDB" id="A0A4Z1HRE4"/>
<sequence length="1125" mass="127257">MAYPQNSYLQTTFTTPGFISRRREVVYSTTLLYQLKVLKTTGRYDAFKLKWHASYNDEPDVWPVPNHLFWDSDVAKWIEGACYFLQYKENQEIDTAVKELVNVIRSAQQDDGYLNIHFTVVEPGKRFTNLRDLHELYNAGHLIEAALAHNQYYGNDLLLEPILKYVDLLSLTFGPNPEQKHGYPGHPEIELALLRLYEKTRDPKHLNLARYFIDERGNPKGQDGRHYYDVEAEVRGDRPDEMPKYFPEKRSYWYQQAHKPLVEQETIEGHAVRAMYLLTAVSDLIRVDKSEDIETKRTAVERLWNNMVQKKMYLTGGIGAIKQWEGFGIDYFLPSGTDEGGCYSETCASIGVMMLAERLLQLDLDGKYADVMELCFYNTVSTGMSEDGSEFTYVNQLASSDTDLSRRAEWFTCACCPPNVARLLGYSGGYLWTSSSDEKDHTVEVNVHTYASAVLSIPVGKHTVQFEQKTDWPWDGNIQFELKSPEAISTTIRLRIPGWAEEWTSLILDTECDITETDVDSAEPYKELTVRDGATLLKVPEPSGPYLAHNEDNFAKVDIRRLHFVPYALRDNRGGKGHMRVGLRRKSTRVALCTYIYNLSFNFAAQISKPLCDIPPEFRFPLLVLTRGNRILFSFKSLPTRAIPATHQYNSDRSGPYEYNMNRTSKKKDPRVQTAPDMSATNVAMPKTSPEPRTYTEEEVQGFVGTALDMAVQLLQGKGKREASRHNSEDDSGSETVNNSLQNAPARKKRALDTDKETICDTPAITAEPPRSTINRSLPSNNLYRKKRGSHQNTRVKSQDLYAARRLQQDTPLASWMEHNTTAHGKVRDWHTKPILFNPSVPVPRDNKLPTRRFYGDLTCAVMSTEYISAKIMRHIKAPADYDSHGKLLSMRVSVGLPAMNAAGQILLVDGKPMLGFLRDIAGQFPRYDKIEAPAKAAVCGKDAAWYEQKFRDTNARHLSHSSTGNQNGSEASKPTRAFPLLPQPGRESHTEPADIFPLFPPRNAIHTTAFPDFSSALPNAPRNQTLSQPASVRCPMIRQSVPRLPVPEDASRIRSSDNLLRSTLVARKVGPLRRLGPDNYMLKTTENNRITSPAVSPNSDIEAENLVRKGKAILAEMKRSLALH</sequence>
<dbReference type="PANTHER" id="PTHR43465">
    <property type="entry name" value="DUF1680 DOMAIN PROTEIN (AFU_ORTHOLOGUE AFUA_1G08910)"/>
    <property type="match status" value="1"/>
</dbReference>
<feature type="region of interest" description="Disordered" evidence="1">
    <location>
        <begin position="956"/>
        <end position="992"/>
    </location>
</feature>
<evidence type="ECO:0000313" key="5">
    <source>
        <dbReference type="Proteomes" id="UP000297527"/>
    </source>
</evidence>
<dbReference type="SUPFAM" id="SSF48208">
    <property type="entry name" value="Six-hairpin glycosidases"/>
    <property type="match status" value="1"/>
</dbReference>
<organism evidence="4 5">
    <name type="scientific">Botryotinia convoluta</name>
    <dbReference type="NCBI Taxonomy" id="54673"/>
    <lineage>
        <taxon>Eukaryota</taxon>
        <taxon>Fungi</taxon>
        <taxon>Dikarya</taxon>
        <taxon>Ascomycota</taxon>
        <taxon>Pezizomycotina</taxon>
        <taxon>Leotiomycetes</taxon>
        <taxon>Helotiales</taxon>
        <taxon>Sclerotiniaceae</taxon>
        <taxon>Botryotinia</taxon>
    </lineage>
</organism>
<feature type="compositionally biased region" description="Basic and acidic residues" evidence="1">
    <location>
        <begin position="719"/>
        <end position="729"/>
    </location>
</feature>
<protein>
    <recommendedName>
        <fullName evidence="6">Glycoside hydrolase family 127 protein</fullName>
    </recommendedName>
</protein>
<evidence type="ECO:0000259" key="3">
    <source>
        <dbReference type="Pfam" id="PF20736"/>
    </source>
</evidence>
<dbReference type="Pfam" id="PF20736">
    <property type="entry name" value="Glyco_hydro127M"/>
    <property type="match status" value="1"/>
</dbReference>
<feature type="region of interest" description="Disordered" evidence="1">
    <location>
        <begin position="716"/>
        <end position="798"/>
    </location>
</feature>
<dbReference type="Pfam" id="PF07944">
    <property type="entry name" value="Beta-AFase-like_GH127_cat"/>
    <property type="match status" value="1"/>
</dbReference>